<evidence type="ECO:0000256" key="9">
    <source>
        <dbReference type="ARBA" id="ARBA00023136"/>
    </source>
</evidence>
<evidence type="ECO:0000256" key="4">
    <source>
        <dbReference type="ARBA" id="ARBA00022452"/>
    </source>
</evidence>
<dbReference type="Pfam" id="PF13609">
    <property type="entry name" value="Porin_4"/>
    <property type="match status" value="1"/>
</dbReference>
<keyword evidence="8" id="KW-0626">Porin</keyword>
<evidence type="ECO:0000313" key="12">
    <source>
        <dbReference type="EMBL" id="NNH76118.1"/>
    </source>
</evidence>
<name>A0A241VI03_9GAMM</name>
<evidence type="ECO:0000256" key="8">
    <source>
        <dbReference type="ARBA" id="ARBA00023114"/>
    </source>
</evidence>
<dbReference type="GO" id="GO:0006811">
    <property type="term" value="P:monoatomic ion transport"/>
    <property type="evidence" value="ECO:0007669"/>
    <property type="project" value="UniProtKB-KW"/>
</dbReference>
<keyword evidence="10" id="KW-0998">Cell outer membrane</keyword>
<sequence>MKKLLLATVVAAMGMSAAQAAPTVYGKLNVSVDSYDNGTDSVTELNSNASRLGVKGEEKLTDKLAAIYQAEWEVDVDGGDDVFKKRNIFAGLKWADVGTLKAGIIDTPFKDAAGGYRDVFNDYAHADIKEMMYGEERVENVIGIETDPKLMGGLVFALQAQQGESTTETTKYTDGARDSIGDGISTSLSYANKDLGFEGVIAGNFKSVGDFAAVGISNAPADAIRVGGSFDLGKIGATGLSVGAMWQTAEISDYTNLKGLTLDNPATLAVNEAYAGDYNKVEEDAWLISATYKLANTPWTFKAQYQQADTDYAVLGGASGDSSVDQWGIGADYKLNSQTKLFANAVQREWDNSPKKGNADESVYGLGMEIKF</sequence>
<accession>A0A241VI03</accession>
<dbReference type="GO" id="GO:0015288">
    <property type="term" value="F:porin activity"/>
    <property type="evidence" value="ECO:0007669"/>
    <property type="project" value="UniProtKB-KW"/>
</dbReference>
<comment type="caution">
    <text evidence="12">The sequence shown here is derived from an EMBL/GenBank/DDBJ whole genome shotgun (WGS) entry which is preliminary data.</text>
</comment>
<proteinExistence type="predicted"/>
<dbReference type="Gene3D" id="2.40.160.10">
    <property type="entry name" value="Porin"/>
    <property type="match status" value="1"/>
</dbReference>
<dbReference type="STRING" id="1977878.B9T23_05765"/>
<feature type="domain" description="Porin" evidence="11">
    <location>
        <begin position="7"/>
        <end position="347"/>
    </location>
</feature>
<keyword evidence="6" id="KW-0732">Signal</keyword>
<evidence type="ECO:0000313" key="13">
    <source>
        <dbReference type="Proteomes" id="UP000569202"/>
    </source>
</evidence>
<protein>
    <submittedName>
        <fullName evidence="12">Porin</fullName>
    </submittedName>
</protein>
<keyword evidence="4" id="KW-1134">Transmembrane beta strand</keyword>
<dbReference type="InterPro" id="IPR050298">
    <property type="entry name" value="Gram-neg_bact_OMP"/>
</dbReference>
<evidence type="ECO:0000256" key="6">
    <source>
        <dbReference type="ARBA" id="ARBA00022729"/>
    </source>
</evidence>
<keyword evidence="5" id="KW-0812">Transmembrane</keyword>
<dbReference type="EMBL" id="JABERL010000001">
    <property type="protein sequence ID" value="NNH76118.1"/>
    <property type="molecule type" value="Genomic_DNA"/>
</dbReference>
<evidence type="ECO:0000256" key="5">
    <source>
        <dbReference type="ARBA" id="ARBA00022692"/>
    </source>
</evidence>
<comment type="subunit">
    <text evidence="2">Homotrimer.</text>
</comment>
<dbReference type="InterPro" id="IPR023614">
    <property type="entry name" value="Porin_dom_sf"/>
</dbReference>
<evidence type="ECO:0000256" key="3">
    <source>
        <dbReference type="ARBA" id="ARBA00022448"/>
    </source>
</evidence>
<keyword evidence="3" id="KW-0813">Transport</keyword>
<keyword evidence="7" id="KW-0406">Ion transport</keyword>
<accession>A0A7Y2RCG8</accession>
<keyword evidence="9" id="KW-0472">Membrane</keyword>
<dbReference type="RefSeq" id="WP_086193386.1">
    <property type="nucleotide sequence ID" value="NZ_JABERL010000001.1"/>
</dbReference>
<dbReference type="GO" id="GO:0009279">
    <property type="term" value="C:cell outer membrane"/>
    <property type="evidence" value="ECO:0007669"/>
    <property type="project" value="UniProtKB-SubCell"/>
</dbReference>
<dbReference type="PANTHER" id="PTHR34501">
    <property type="entry name" value="PROTEIN YDDL-RELATED"/>
    <property type="match status" value="1"/>
</dbReference>
<evidence type="ECO:0000256" key="7">
    <source>
        <dbReference type="ARBA" id="ARBA00023065"/>
    </source>
</evidence>
<organism evidence="12 13">
    <name type="scientific">Acinetobacter terrae</name>
    <dbReference type="NCBI Taxonomy" id="2731247"/>
    <lineage>
        <taxon>Bacteria</taxon>
        <taxon>Pseudomonadati</taxon>
        <taxon>Pseudomonadota</taxon>
        <taxon>Gammaproteobacteria</taxon>
        <taxon>Moraxellales</taxon>
        <taxon>Moraxellaceae</taxon>
        <taxon>Acinetobacter</taxon>
        <taxon>Acinetobacter Taxon 24</taxon>
    </lineage>
</organism>
<dbReference type="SUPFAM" id="SSF56935">
    <property type="entry name" value="Porins"/>
    <property type="match status" value="1"/>
</dbReference>
<evidence type="ECO:0000259" key="11">
    <source>
        <dbReference type="Pfam" id="PF13609"/>
    </source>
</evidence>
<dbReference type="Proteomes" id="UP000569202">
    <property type="component" value="Unassembled WGS sequence"/>
</dbReference>
<dbReference type="CDD" id="cd00342">
    <property type="entry name" value="gram_neg_porins"/>
    <property type="match status" value="1"/>
</dbReference>
<dbReference type="GO" id="GO:0046930">
    <property type="term" value="C:pore complex"/>
    <property type="evidence" value="ECO:0007669"/>
    <property type="project" value="UniProtKB-KW"/>
</dbReference>
<evidence type="ECO:0000256" key="1">
    <source>
        <dbReference type="ARBA" id="ARBA00004571"/>
    </source>
</evidence>
<evidence type="ECO:0000256" key="2">
    <source>
        <dbReference type="ARBA" id="ARBA00011233"/>
    </source>
</evidence>
<reference evidence="12 13" key="1">
    <citation type="submission" date="2020-04" db="EMBL/GenBank/DDBJ databases">
        <title>Acinetobacter Taxon 24.</title>
        <authorList>
            <person name="Nemec A."/>
            <person name="Radolfova-Krizova L."/>
            <person name="Higgins P.G."/>
            <person name="Spanelova P."/>
        </authorList>
    </citation>
    <scope>NUCLEOTIDE SEQUENCE [LARGE SCALE GENOMIC DNA]</scope>
    <source>
        <strain evidence="12 13">ANC 5380</strain>
    </source>
</reference>
<dbReference type="InterPro" id="IPR033900">
    <property type="entry name" value="Gram_neg_porin_domain"/>
</dbReference>
<comment type="subcellular location">
    <subcellularLocation>
        <location evidence="1">Cell outer membrane</location>
        <topology evidence="1">Multi-pass membrane protein</topology>
    </subcellularLocation>
</comment>
<evidence type="ECO:0000256" key="10">
    <source>
        <dbReference type="ARBA" id="ARBA00023237"/>
    </source>
</evidence>
<dbReference type="AlphaFoldDB" id="A0A241VI03"/>
<gene>
    <name evidence="12" type="ORF">HLH17_00125</name>
</gene>
<dbReference type="PANTHER" id="PTHR34501:SF9">
    <property type="entry name" value="MAJOR OUTER MEMBRANE PROTEIN P.IA"/>
    <property type="match status" value="1"/>
</dbReference>